<sequence length="234" mass="26287">MATARVRRRWTLACESLEVNKTKEREWWRRVETGYGEPGRHYHTLVHIDAMLTLATDHEVQDRVAVDLATIFHDIVYDAVAGGGGRNERESAQVFVEFAQSTTMTSERINKVVEWIERTWSHDGNGLDDDGRLFMDFDMSILGAESGAYALYASQVRLEYGHVNWLYWRIGRSQFLSSSTSKNVFCTSEFAGLEGKALDNARAECLKLRLELFVAGCVGVAGLGVAGRVMLSLL</sequence>
<gene>
    <name evidence="2" type="ORF">PCAL00307_LOCUS20373</name>
    <name evidence="3" type="ORF">PECAL_5P23910</name>
</gene>
<organism evidence="2">
    <name type="scientific">Pelagomonas calceolata</name>
    <dbReference type="NCBI Taxonomy" id="35677"/>
    <lineage>
        <taxon>Eukaryota</taxon>
        <taxon>Sar</taxon>
        <taxon>Stramenopiles</taxon>
        <taxon>Ochrophyta</taxon>
        <taxon>Pelagophyceae</taxon>
        <taxon>Pelagomonadales</taxon>
        <taxon>Pelagomonadaceae</taxon>
        <taxon>Pelagomonas</taxon>
    </lineage>
</organism>
<accession>A0A7S4ECW2</accession>
<dbReference type="OrthoDB" id="330671at2759"/>
<dbReference type="PANTHER" id="PTHR21174">
    <property type="match status" value="1"/>
</dbReference>
<dbReference type="Proteomes" id="UP000789595">
    <property type="component" value="Unassembled WGS sequence"/>
</dbReference>
<evidence type="ECO:0000313" key="3">
    <source>
        <dbReference type="EMBL" id="CAH0377871.1"/>
    </source>
</evidence>
<dbReference type="PANTHER" id="PTHR21174:SF0">
    <property type="entry name" value="HD PHOSPHOHYDROLASE FAMILY PROTEIN-RELATED"/>
    <property type="match status" value="1"/>
</dbReference>
<evidence type="ECO:0000313" key="2">
    <source>
        <dbReference type="EMBL" id="CAE0704925.1"/>
    </source>
</evidence>
<reference evidence="2" key="1">
    <citation type="submission" date="2021-01" db="EMBL/GenBank/DDBJ databases">
        <authorList>
            <person name="Corre E."/>
            <person name="Pelletier E."/>
            <person name="Niang G."/>
            <person name="Scheremetjew M."/>
            <person name="Finn R."/>
            <person name="Kale V."/>
            <person name="Holt S."/>
            <person name="Cochrane G."/>
            <person name="Meng A."/>
            <person name="Brown T."/>
            <person name="Cohen L."/>
        </authorList>
    </citation>
    <scope>NUCLEOTIDE SEQUENCE</scope>
    <source>
        <strain evidence="2">CCMP1756</strain>
    </source>
</reference>
<dbReference type="AlphaFoldDB" id="A0A7S4ECW2"/>
<keyword evidence="1" id="KW-1133">Transmembrane helix</keyword>
<dbReference type="InterPro" id="IPR009218">
    <property type="entry name" value="HD_phosphohydro"/>
</dbReference>
<keyword evidence="1" id="KW-0472">Membrane</keyword>
<keyword evidence="4" id="KW-1185">Reference proteome</keyword>
<name>A0A7S4ECW2_9STRA</name>
<protein>
    <recommendedName>
        <fullName evidence="5">HD domain-containing protein</fullName>
    </recommendedName>
</protein>
<evidence type="ECO:0000256" key="1">
    <source>
        <dbReference type="SAM" id="Phobius"/>
    </source>
</evidence>
<proteinExistence type="predicted"/>
<dbReference type="EMBL" id="HBIW01023637">
    <property type="protein sequence ID" value="CAE0704925.1"/>
    <property type="molecule type" value="Transcribed_RNA"/>
</dbReference>
<dbReference type="Gene3D" id="1.10.3210.10">
    <property type="entry name" value="Hypothetical protein af1432"/>
    <property type="match status" value="1"/>
</dbReference>
<evidence type="ECO:0008006" key="5">
    <source>
        <dbReference type="Google" id="ProtNLM"/>
    </source>
</evidence>
<dbReference type="SUPFAM" id="SSF109604">
    <property type="entry name" value="HD-domain/PDEase-like"/>
    <property type="match status" value="1"/>
</dbReference>
<feature type="transmembrane region" description="Helical" evidence="1">
    <location>
        <begin position="212"/>
        <end position="231"/>
    </location>
</feature>
<dbReference type="EMBL" id="CAKKNE010000005">
    <property type="protein sequence ID" value="CAH0377871.1"/>
    <property type="molecule type" value="Genomic_DNA"/>
</dbReference>
<keyword evidence="1" id="KW-0812">Transmembrane</keyword>
<reference evidence="3" key="2">
    <citation type="submission" date="2021-11" db="EMBL/GenBank/DDBJ databases">
        <authorList>
            <consortium name="Genoscope - CEA"/>
            <person name="William W."/>
        </authorList>
    </citation>
    <scope>NUCLEOTIDE SEQUENCE</scope>
</reference>
<evidence type="ECO:0000313" key="4">
    <source>
        <dbReference type="Proteomes" id="UP000789595"/>
    </source>
</evidence>